<dbReference type="AlphaFoldDB" id="A0A8S9XQF9"/>
<feature type="compositionally biased region" description="Basic and acidic residues" evidence="1">
    <location>
        <begin position="39"/>
        <end position="60"/>
    </location>
</feature>
<feature type="compositionally biased region" description="Polar residues" evidence="1">
    <location>
        <begin position="647"/>
        <end position="673"/>
    </location>
</feature>
<dbReference type="EMBL" id="WIXP02000005">
    <property type="protein sequence ID" value="KAF6210829.1"/>
    <property type="molecule type" value="Genomic_DNA"/>
</dbReference>
<proteinExistence type="predicted"/>
<feature type="region of interest" description="Disordered" evidence="1">
    <location>
        <begin position="305"/>
        <end position="324"/>
    </location>
</feature>
<feature type="compositionally biased region" description="Basic residues" evidence="1">
    <location>
        <begin position="586"/>
        <end position="607"/>
    </location>
</feature>
<feature type="region of interest" description="Disordered" evidence="1">
    <location>
        <begin position="468"/>
        <end position="504"/>
    </location>
</feature>
<feature type="region of interest" description="Disordered" evidence="1">
    <location>
        <begin position="904"/>
        <end position="945"/>
    </location>
</feature>
<feature type="region of interest" description="Disordered" evidence="1">
    <location>
        <begin position="962"/>
        <end position="1028"/>
    </location>
</feature>
<evidence type="ECO:0000256" key="1">
    <source>
        <dbReference type="SAM" id="MobiDB-lite"/>
    </source>
</evidence>
<feature type="compositionally biased region" description="Basic and acidic residues" evidence="1">
    <location>
        <begin position="1"/>
        <end position="21"/>
    </location>
</feature>
<feature type="compositionally biased region" description="Acidic residues" evidence="1">
    <location>
        <begin position="974"/>
        <end position="990"/>
    </location>
</feature>
<sequence length="1052" mass="116708">MVVNRRDLSFLPRGDTHESWENKSPSWKITSAKTTKRMALVDKTNRSSPPRDLKAAKEQAKTLSTKNSATSDLAQIVGAPLKEAKSVAPEVENRVPKYRASPVERAATRRRVIEGKGRIPKGKVTKQKGVVEAKLNDEEIIKATVDPEDQVSQIPLPAAEVVKTSAKEANAPQTPPDLKDNRVLKYKVFPAERPTTRSRTSVPTVGKAKTSKQKVAKKENDVKAKIDDDEKNLEVGDEGKNFNTSTKPAVEVSLKNVDSVNPAPTNLDSDEVCETSVGGTDALETSLDLMENRVPKYRVFPVERPTTRSRTSVPTAGKTKASKEKNIKPKNVKAKVNDQRENLKSTVDPEKHTLEGIATRPCAILVERIGLDNLPQREDGSTDSVHHLKPGEEKDFPAVKISSIRKRKHVDIEKKEEAETEIPTKSHPVKTDRCVSCRSIEGTCTCHSLAETPLSSSKTGKFGKLSTSITEKKGDLPEPTPSCSKSPVVETPFRKPRTPKLSSESKKVSSTIFSCFKKPDTPRRNSTENKIFVSGLKQTPSTSSRVIKNPVYANKNMTPLRRKDSLPLELKEELYEFEVDESEPKPKKKQRRIMKIQRVRPHKKAKPKIYVPDPEMEMRLLRNLDLSPSVMEQMRAKKVEKVKFSPAHNQPSTSSHGAEMSVSASNPKPQTENTAEDKKAPSSDGGIYDVYDDDHHGDFDVDPCSSPCSKYGSSTPLQNALSKSRDSLLDDSIHRFGGLSAKVYSPVKSKPSPIPILLESYNNDPVRNGDSDRRSVLSCNSMYQHDLDISASTPVKFHKHNSTRQVTKLLRPAELNLSNCFGFDEPEIMEEPLVSPIKTTVYVPPPSAPPARAARIVKKKLLVAPPPQAAEVDVEKVINQLRSEVGENSAASASFANRSVFDDTEISPKKRSPMKRFLQRKPPATPEKVDDSLSDTEPTVAKIPRLSYGRHHLRKRVGIAEQSLLEKSTHTEPSDSEASDSDAEEQDEPAEMPFEIPAHKVVKNTKGSPKKKEAPKKKEKGMTKKDEDELEKWAKMFNSQCEQVDGFGLCVE</sequence>
<dbReference type="OrthoDB" id="6648254at2759"/>
<accession>A0A8S9XQF9</accession>
<feature type="region of interest" description="Disordered" evidence="1">
    <location>
        <begin position="1"/>
        <end position="69"/>
    </location>
</feature>
<organism evidence="2 3">
    <name type="scientific">Apolygus lucorum</name>
    <name type="common">Small green plant bug</name>
    <name type="synonym">Lygocoris lucorum</name>
    <dbReference type="NCBI Taxonomy" id="248454"/>
    <lineage>
        <taxon>Eukaryota</taxon>
        <taxon>Metazoa</taxon>
        <taxon>Ecdysozoa</taxon>
        <taxon>Arthropoda</taxon>
        <taxon>Hexapoda</taxon>
        <taxon>Insecta</taxon>
        <taxon>Pterygota</taxon>
        <taxon>Neoptera</taxon>
        <taxon>Paraneoptera</taxon>
        <taxon>Hemiptera</taxon>
        <taxon>Heteroptera</taxon>
        <taxon>Panheteroptera</taxon>
        <taxon>Cimicomorpha</taxon>
        <taxon>Miridae</taxon>
        <taxon>Mirini</taxon>
        <taxon>Apolygus</taxon>
    </lineage>
</organism>
<name>A0A8S9XQF9_APOLU</name>
<comment type="caution">
    <text evidence="2">The sequence shown here is derived from an EMBL/GenBank/DDBJ whole genome shotgun (WGS) entry which is preliminary data.</text>
</comment>
<gene>
    <name evidence="2" type="ORF">GE061_013940</name>
</gene>
<feature type="compositionally biased region" description="Basic and acidic residues" evidence="1">
    <location>
        <begin position="216"/>
        <end position="240"/>
    </location>
</feature>
<feature type="compositionally biased region" description="Polar residues" evidence="1">
    <location>
        <begin position="22"/>
        <end position="33"/>
    </location>
</feature>
<keyword evidence="3" id="KW-1185">Reference proteome</keyword>
<feature type="compositionally biased region" description="Low complexity" evidence="1">
    <location>
        <begin position="197"/>
        <end position="208"/>
    </location>
</feature>
<feature type="region of interest" description="Disordered" evidence="1">
    <location>
        <begin position="194"/>
        <end position="247"/>
    </location>
</feature>
<protein>
    <submittedName>
        <fullName evidence="2">Uncharacterized protein</fullName>
    </submittedName>
</protein>
<evidence type="ECO:0000313" key="2">
    <source>
        <dbReference type="EMBL" id="KAF6210829.1"/>
    </source>
</evidence>
<feature type="region of interest" description="Disordered" evidence="1">
    <location>
        <begin position="578"/>
        <end position="608"/>
    </location>
</feature>
<reference evidence="2" key="1">
    <citation type="journal article" date="2021" name="Mol. Ecol. Resour.">
        <title>Apolygus lucorum genome provides insights into omnivorousness and mesophyll feeding.</title>
        <authorList>
            <person name="Liu Y."/>
            <person name="Liu H."/>
            <person name="Wang H."/>
            <person name="Huang T."/>
            <person name="Liu B."/>
            <person name="Yang B."/>
            <person name="Yin L."/>
            <person name="Li B."/>
            <person name="Zhang Y."/>
            <person name="Zhang S."/>
            <person name="Jiang F."/>
            <person name="Zhang X."/>
            <person name="Ren Y."/>
            <person name="Wang B."/>
            <person name="Wang S."/>
            <person name="Lu Y."/>
            <person name="Wu K."/>
            <person name="Fan W."/>
            <person name="Wang G."/>
        </authorList>
    </citation>
    <scope>NUCLEOTIDE SEQUENCE</scope>
    <source>
        <strain evidence="2">12Hb</strain>
    </source>
</reference>
<evidence type="ECO:0000313" key="3">
    <source>
        <dbReference type="Proteomes" id="UP000466442"/>
    </source>
</evidence>
<feature type="region of interest" description="Disordered" evidence="1">
    <location>
        <begin position="639"/>
        <end position="687"/>
    </location>
</feature>
<feature type="compositionally biased region" description="Low complexity" evidence="1">
    <location>
        <begin position="305"/>
        <end position="315"/>
    </location>
</feature>
<dbReference type="Proteomes" id="UP000466442">
    <property type="component" value="Linkage Group LG5"/>
</dbReference>
<feature type="compositionally biased region" description="Basic residues" evidence="1">
    <location>
        <begin position="909"/>
        <end position="919"/>
    </location>
</feature>